<dbReference type="Pfam" id="PF09286">
    <property type="entry name" value="Pro-kuma_activ"/>
    <property type="match status" value="1"/>
</dbReference>
<evidence type="ECO:0000256" key="8">
    <source>
        <dbReference type="ARBA" id="ARBA00022825"/>
    </source>
</evidence>
<dbReference type="InterPro" id="IPR023828">
    <property type="entry name" value="Peptidase_S8_Ser-AS"/>
</dbReference>
<evidence type="ECO:0000256" key="10">
    <source>
        <dbReference type="ARBA" id="ARBA00023145"/>
    </source>
</evidence>
<dbReference type="InterPro" id="IPR000209">
    <property type="entry name" value="Peptidase_S8/S53_dom"/>
</dbReference>
<reference evidence="14 15" key="1">
    <citation type="submission" date="2023-01" db="EMBL/GenBank/DDBJ databases">
        <title>Analysis of 21 Apiospora genomes using comparative genomics revels a genus with tremendous synthesis potential of carbohydrate active enzymes and secondary metabolites.</title>
        <authorList>
            <person name="Sorensen T."/>
        </authorList>
    </citation>
    <scope>NUCLEOTIDE SEQUENCE [LARGE SCALE GENOMIC DNA]</scope>
    <source>
        <strain evidence="14 15">CBS 83171</strain>
    </source>
</reference>
<feature type="active site" description="Charge relay system" evidence="11">
    <location>
        <position position="291"/>
    </location>
</feature>
<dbReference type="Gene3D" id="3.40.50.200">
    <property type="entry name" value="Peptidase S8/S53 domain"/>
    <property type="match status" value="1"/>
</dbReference>
<keyword evidence="6 11" id="KW-0479">Metal-binding</keyword>
<dbReference type="PANTHER" id="PTHR14218">
    <property type="entry name" value="PROTEASE S8 TRIPEPTIDYL PEPTIDASE I CLN2"/>
    <property type="match status" value="1"/>
</dbReference>
<keyword evidence="5 11" id="KW-0645">Protease</keyword>
<dbReference type="InterPro" id="IPR036852">
    <property type="entry name" value="Peptidase_S8/S53_dom_sf"/>
</dbReference>
<keyword evidence="15" id="KW-1185">Reference proteome</keyword>
<dbReference type="InterPro" id="IPR050819">
    <property type="entry name" value="Tripeptidyl-peptidase_I"/>
</dbReference>
<dbReference type="Proteomes" id="UP001446871">
    <property type="component" value="Unassembled WGS sequence"/>
</dbReference>
<dbReference type="Pfam" id="PF00082">
    <property type="entry name" value="Peptidase_S8"/>
    <property type="match status" value="1"/>
</dbReference>
<evidence type="ECO:0000313" key="14">
    <source>
        <dbReference type="EMBL" id="KAK8059105.1"/>
    </source>
</evidence>
<dbReference type="SMART" id="SM00944">
    <property type="entry name" value="Pro-kuma_activ"/>
    <property type="match status" value="1"/>
</dbReference>
<evidence type="ECO:0000256" key="7">
    <source>
        <dbReference type="ARBA" id="ARBA00022801"/>
    </source>
</evidence>
<dbReference type="InterPro" id="IPR015366">
    <property type="entry name" value="S53_propep"/>
</dbReference>
<evidence type="ECO:0000259" key="13">
    <source>
        <dbReference type="PROSITE" id="PS51695"/>
    </source>
</evidence>
<comment type="function">
    <text evidence="2">Secreted tripeptidyl-peptidase which degrades proteins at acidic pHs and is involved in virulence.</text>
</comment>
<dbReference type="EC" id="3.4.14.10" evidence="4"/>
<evidence type="ECO:0000256" key="9">
    <source>
        <dbReference type="ARBA" id="ARBA00022837"/>
    </source>
</evidence>
<feature type="chain" id="PRO_5045640536" description="tripeptidyl-peptidase II" evidence="12">
    <location>
        <begin position="19"/>
        <end position="574"/>
    </location>
</feature>
<dbReference type="PROSITE" id="PS51695">
    <property type="entry name" value="SEDOLISIN"/>
    <property type="match status" value="1"/>
</dbReference>
<dbReference type="CDD" id="cd11377">
    <property type="entry name" value="Pro-peptidase_S53"/>
    <property type="match status" value="1"/>
</dbReference>
<gene>
    <name evidence="14" type="ORF">PG996_009035</name>
</gene>
<sequence length="574" mass="62414">MLAPTLVSLFLASGLVAGLPQPADNLVEHERAASVPKSWQKVRSATPDDILTLRIAVKEHRKVDESHILARSDPKSHLYGKYMSAEQLHKLLQDSTSPDARKASWEKVQRWISARNIPVAGESDRGFEIKVRASEAESLFGTKFSYYTREGDDVPVARTEAYSLPLDIRDDVDFVYPTVHFFDPAHSRGSESKLARRQHIPTGPYDCTKYICPVNLTSKYNIDYVPETGSASKLAIAGFLEQYVNQEDWTSFITKYGMGNMTTQAPFNVVNVNGGANIDDVKKAQLEGQLDTQFTTAFTGPLNVTYHMEPYLDYLDFLLAQDDIPQVISISYTDDEQAVPRAYADQVCDRFSYLAMRGVSVLVASGDAGAQGTRYSDCKGPDSEPRFIPTFPASCPWVTTVGATAGWGGAVGWSSGGFSNYYPTPAWQKDAVDKYLALGPNGTGVPAENPWFAWNASGRAYPDVTLLGVDYLVINGGSPNPAKGTSASTPVIAAMITLLNDIRLKKGMPVLGFLNPLLYASNVAEAGFTDITEGNINGCSIEGHQQAGFQAAVGWDAASGLGAPDFAKLRKLLT</sequence>
<evidence type="ECO:0000256" key="2">
    <source>
        <dbReference type="ARBA" id="ARBA00002451"/>
    </source>
</evidence>
<dbReference type="PROSITE" id="PS00138">
    <property type="entry name" value="SUBTILASE_SER"/>
    <property type="match status" value="1"/>
</dbReference>
<keyword evidence="8 11" id="KW-0720">Serine protease</keyword>
<comment type="subcellular location">
    <subcellularLocation>
        <location evidence="3">Secreted</location>
        <location evidence="3">Extracellular space</location>
    </subcellularLocation>
</comment>
<evidence type="ECO:0000256" key="5">
    <source>
        <dbReference type="ARBA" id="ARBA00022670"/>
    </source>
</evidence>
<keyword evidence="12" id="KW-0732">Signal</keyword>
<feature type="active site" description="Charge relay system" evidence="11">
    <location>
        <position position="287"/>
    </location>
</feature>
<evidence type="ECO:0000256" key="11">
    <source>
        <dbReference type="PROSITE-ProRule" id="PRU01032"/>
    </source>
</evidence>
<feature type="domain" description="Peptidase S53" evidence="13">
    <location>
        <begin position="210"/>
        <end position="574"/>
    </location>
</feature>
<evidence type="ECO:0000256" key="4">
    <source>
        <dbReference type="ARBA" id="ARBA00012462"/>
    </source>
</evidence>
<feature type="binding site" evidence="11">
    <location>
        <position position="556"/>
    </location>
    <ligand>
        <name>Ca(2+)</name>
        <dbReference type="ChEBI" id="CHEBI:29108"/>
    </ligand>
</feature>
<dbReference type="EMBL" id="JAQQWM010000006">
    <property type="protein sequence ID" value="KAK8059105.1"/>
    <property type="molecule type" value="Genomic_DNA"/>
</dbReference>
<comment type="catalytic activity">
    <reaction evidence="1">
        <text>Release of an N-terminal tripeptide from a polypeptide.</text>
        <dbReference type="EC" id="3.4.14.10"/>
    </reaction>
</comment>
<proteinExistence type="predicted"/>
<name>A0ABR1UM08_9PEZI</name>
<dbReference type="SUPFAM" id="SSF54897">
    <property type="entry name" value="Protease propeptides/inhibitors"/>
    <property type="match status" value="1"/>
</dbReference>
<comment type="caution">
    <text evidence="14">The sequence shown here is derived from an EMBL/GenBank/DDBJ whole genome shotgun (WGS) entry which is preliminary data.</text>
</comment>
<feature type="signal peptide" evidence="12">
    <location>
        <begin position="1"/>
        <end position="18"/>
    </location>
</feature>
<dbReference type="InterPro" id="IPR030400">
    <property type="entry name" value="Sedolisin_dom"/>
</dbReference>
<feature type="binding site" evidence="11">
    <location>
        <position position="531"/>
    </location>
    <ligand>
        <name>Ca(2+)</name>
        <dbReference type="ChEBI" id="CHEBI:29108"/>
    </ligand>
</feature>
<feature type="binding site" evidence="11">
    <location>
        <position position="530"/>
    </location>
    <ligand>
        <name>Ca(2+)</name>
        <dbReference type="ChEBI" id="CHEBI:29108"/>
    </ligand>
</feature>
<feature type="active site" description="Charge relay system" evidence="11">
    <location>
        <position position="486"/>
    </location>
</feature>
<keyword evidence="9 11" id="KW-0106">Calcium</keyword>
<keyword evidence="7 11" id="KW-0378">Hydrolase</keyword>
<evidence type="ECO:0000256" key="12">
    <source>
        <dbReference type="SAM" id="SignalP"/>
    </source>
</evidence>
<dbReference type="PANTHER" id="PTHR14218:SF15">
    <property type="entry name" value="TRIPEPTIDYL-PEPTIDASE 1"/>
    <property type="match status" value="1"/>
</dbReference>
<dbReference type="SUPFAM" id="SSF52743">
    <property type="entry name" value="Subtilisin-like"/>
    <property type="match status" value="1"/>
</dbReference>
<evidence type="ECO:0000313" key="15">
    <source>
        <dbReference type="Proteomes" id="UP001446871"/>
    </source>
</evidence>
<evidence type="ECO:0000256" key="1">
    <source>
        <dbReference type="ARBA" id="ARBA00001910"/>
    </source>
</evidence>
<evidence type="ECO:0000256" key="6">
    <source>
        <dbReference type="ARBA" id="ARBA00022723"/>
    </source>
</evidence>
<feature type="binding site" evidence="11">
    <location>
        <position position="554"/>
    </location>
    <ligand>
        <name>Ca(2+)</name>
        <dbReference type="ChEBI" id="CHEBI:29108"/>
    </ligand>
</feature>
<accession>A0ABR1UM08</accession>
<protein>
    <recommendedName>
        <fullName evidence="4">tripeptidyl-peptidase II</fullName>
        <ecNumber evidence="4">3.4.14.10</ecNumber>
    </recommendedName>
</protein>
<evidence type="ECO:0000256" key="3">
    <source>
        <dbReference type="ARBA" id="ARBA00004239"/>
    </source>
</evidence>
<keyword evidence="10" id="KW-0865">Zymogen</keyword>
<dbReference type="CDD" id="cd04056">
    <property type="entry name" value="Peptidases_S53"/>
    <property type="match status" value="1"/>
</dbReference>
<organism evidence="14 15">
    <name type="scientific">Apiospora saccharicola</name>
    <dbReference type="NCBI Taxonomy" id="335842"/>
    <lineage>
        <taxon>Eukaryota</taxon>
        <taxon>Fungi</taxon>
        <taxon>Dikarya</taxon>
        <taxon>Ascomycota</taxon>
        <taxon>Pezizomycotina</taxon>
        <taxon>Sordariomycetes</taxon>
        <taxon>Xylariomycetidae</taxon>
        <taxon>Amphisphaeriales</taxon>
        <taxon>Apiosporaceae</taxon>
        <taxon>Apiospora</taxon>
    </lineage>
</organism>
<comment type="cofactor">
    <cofactor evidence="11">
        <name>Ca(2+)</name>
        <dbReference type="ChEBI" id="CHEBI:29108"/>
    </cofactor>
    <text evidence="11">Binds 1 Ca(2+) ion per subunit.</text>
</comment>